<protein>
    <submittedName>
        <fullName evidence="1">Uncharacterized protein</fullName>
    </submittedName>
</protein>
<reference evidence="1" key="1">
    <citation type="journal article" date="2014" name="Front. Microbiol.">
        <title>High frequency of phylogenetically diverse reductive dehalogenase-homologous genes in deep subseafloor sedimentary metagenomes.</title>
        <authorList>
            <person name="Kawai M."/>
            <person name="Futagami T."/>
            <person name="Toyoda A."/>
            <person name="Takaki Y."/>
            <person name="Nishi S."/>
            <person name="Hori S."/>
            <person name="Arai W."/>
            <person name="Tsubouchi T."/>
            <person name="Morono Y."/>
            <person name="Uchiyama I."/>
            <person name="Ito T."/>
            <person name="Fujiyama A."/>
            <person name="Inagaki F."/>
            <person name="Takami H."/>
        </authorList>
    </citation>
    <scope>NUCLEOTIDE SEQUENCE</scope>
    <source>
        <strain evidence="1">Expedition CK06-06</strain>
    </source>
</reference>
<evidence type="ECO:0000313" key="1">
    <source>
        <dbReference type="EMBL" id="GAH42835.1"/>
    </source>
</evidence>
<name>X1GDE1_9ZZZZ</name>
<accession>X1GDE1</accession>
<organism evidence="1">
    <name type="scientific">marine sediment metagenome</name>
    <dbReference type="NCBI Taxonomy" id="412755"/>
    <lineage>
        <taxon>unclassified sequences</taxon>
        <taxon>metagenomes</taxon>
        <taxon>ecological metagenomes</taxon>
    </lineage>
</organism>
<sequence length="63" mass="6891">GIITVIGDPGQQILNHTDGYIPPQKLEVTIDTTPGRTGSESTILIIYHNRNFYAMEGGYVNTV</sequence>
<feature type="non-terminal residue" evidence="1">
    <location>
        <position position="1"/>
    </location>
</feature>
<proteinExistence type="predicted"/>
<comment type="caution">
    <text evidence="1">The sequence shown here is derived from an EMBL/GenBank/DDBJ whole genome shotgun (WGS) entry which is preliminary data.</text>
</comment>
<dbReference type="EMBL" id="BARU01012584">
    <property type="protein sequence ID" value="GAH42835.1"/>
    <property type="molecule type" value="Genomic_DNA"/>
</dbReference>
<dbReference type="AlphaFoldDB" id="X1GDE1"/>
<gene>
    <name evidence="1" type="ORF">S03H2_23130</name>
</gene>